<name>A0A7J6W665_THATH</name>
<keyword evidence="1" id="KW-0812">Transmembrane</keyword>
<sequence>MERVEGSSNKLKVGCYHAQLDLQCLPQEAMIAWMKFWYLGPLSLVLCSTCLDSFALASYKDLEEVLVVTEEL</sequence>
<dbReference type="AlphaFoldDB" id="A0A7J6W665"/>
<proteinExistence type="predicted"/>
<comment type="caution">
    <text evidence="2">The sequence shown here is derived from an EMBL/GenBank/DDBJ whole genome shotgun (WGS) entry which is preliminary data.</text>
</comment>
<reference evidence="2 3" key="1">
    <citation type="submission" date="2020-06" db="EMBL/GenBank/DDBJ databases">
        <title>Transcriptomic and genomic resources for Thalictrum thalictroides and T. hernandezii: Facilitating candidate gene discovery in an emerging model plant lineage.</title>
        <authorList>
            <person name="Arias T."/>
            <person name="Riano-Pachon D.M."/>
            <person name="Di Stilio V.S."/>
        </authorList>
    </citation>
    <scope>NUCLEOTIDE SEQUENCE [LARGE SCALE GENOMIC DNA]</scope>
    <source>
        <strain evidence="3">cv. WT478/WT964</strain>
        <tissue evidence="2">Leaves</tissue>
    </source>
</reference>
<keyword evidence="1" id="KW-1133">Transmembrane helix</keyword>
<accession>A0A7J6W665</accession>
<evidence type="ECO:0000313" key="3">
    <source>
        <dbReference type="Proteomes" id="UP000554482"/>
    </source>
</evidence>
<dbReference type="EMBL" id="JABWDY010021033">
    <property type="protein sequence ID" value="KAF5192701.1"/>
    <property type="molecule type" value="Genomic_DNA"/>
</dbReference>
<feature type="transmembrane region" description="Helical" evidence="1">
    <location>
        <begin position="36"/>
        <end position="57"/>
    </location>
</feature>
<keyword evidence="1" id="KW-0472">Membrane</keyword>
<keyword evidence="3" id="KW-1185">Reference proteome</keyword>
<dbReference type="Proteomes" id="UP000554482">
    <property type="component" value="Unassembled WGS sequence"/>
</dbReference>
<evidence type="ECO:0000256" key="1">
    <source>
        <dbReference type="SAM" id="Phobius"/>
    </source>
</evidence>
<gene>
    <name evidence="2" type="ORF">FRX31_017716</name>
</gene>
<protein>
    <submittedName>
        <fullName evidence="2">Uncharacterized protein</fullName>
    </submittedName>
</protein>
<organism evidence="2 3">
    <name type="scientific">Thalictrum thalictroides</name>
    <name type="common">Rue-anemone</name>
    <name type="synonym">Anemone thalictroides</name>
    <dbReference type="NCBI Taxonomy" id="46969"/>
    <lineage>
        <taxon>Eukaryota</taxon>
        <taxon>Viridiplantae</taxon>
        <taxon>Streptophyta</taxon>
        <taxon>Embryophyta</taxon>
        <taxon>Tracheophyta</taxon>
        <taxon>Spermatophyta</taxon>
        <taxon>Magnoliopsida</taxon>
        <taxon>Ranunculales</taxon>
        <taxon>Ranunculaceae</taxon>
        <taxon>Thalictroideae</taxon>
        <taxon>Thalictrum</taxon>
    </lineage>
</organism>
<evidence type="ECO:0000313" key="2">
    <source>
        <dbReference type="EMBL" id="KAF5192701.1"/>
    </source>
</evidence>